<protein>
    <recommendedName>
        <fullName evidence="3">BIG2 domain-containing protein</fullName>
    </recommendedName>
</protein>
<comment type="caution">
    <text evidence="1">The sequence shown here is derived from an EMBL/GenBank/DDBJ whole genome shotgun (WGS) entry which is preliminary data.</text>
</comment>
<name>A0AAP2DSE2_9BACT</name>
<gene>
    <name evidence="1" type="ORF">KK083_32370</name>
</gene>
<keyword evidence="2" id="KW-1185">Reference proteome</keyword>
<organism evidence="1 2">
    <name type="scientific">Chryseosolibacter histidini</name>
    <dbReference type="NCBI Taxonomy" id="2782349"/>
    <lineage>
        <taxon>Bacteria</taxon>
        <taxon>Pseudomonadati</taxon>
        <taxon>Bacteroidota</taxon>
        <taxon>Cytophagia</taxon>
        <taxon>Cytophagales</taxon>
        <taxon>Chryseotaleaceae</taxon>
        <taxon>Chryseosolibacter</taxon>
    </lineage>
</organism>
<feature type="non-terminal residue" evidence="1">
    <location>
        <position position="104"/>
    </location>
</feature>
<accession>A0AAP2DSE2</accession>
<feature type="non-terminal residue" evidence="1">
    <location>
        <position position="1"/>
    </location>
</feature>
<reference evidence="1 2" key="1">
    <citation type="submission" date="2021-05" db="EMBL/GenBank/DDBJ databases">
        <title>A Polyphasic approach of four new species of the genus Ohtaekwangia: Ohtaekwangia histidinii sp. nov., Ohtaekwangia cretensis sp. nov., Ohtaekwangia indiensis sp. nov., Ohtaekwangia reichenbachii sp. nov. from diverse environment.</title>
        <authorList>
            <person name="Octaviana S."/>
        </authorList>
    </citation>
    <scope>NUCLEOTIDE SEQUENCE [LARGE SCALE GENOMIC DNA]</scope>
    <source>
        <strain evidence="1 2">PWU4</strain>
    </source>
</reference>
<dbReference type="EMBL" id="JAHESF010000106">
    <property type="protein sequence ID" value="MBT1701626.1"/>
    <property type="molecule type" value="Genomic_DNA"/>
</dbReference>
<sequence length="104" mass="10530">SVAQVNGNTVTIVGDGTTEITATQPGNINYNEAIPVVHSLVVKLAQIITFGPLDTKKYGDAAFQLNATSSSGLPVTYESLNTAVATIDGNVVAIVGAGTAKIVA</sequence>
<evidence type="ECO:0000313" key="1">
    <source>
        <dbReference type="EMBL" id="MBT1701626.1"/>
    </source>
</evidence>
<dbReference type="RefSeq" id="WP_254170305.1">
    <property type="nucleotide sequence ID" value="NZ_JAHESF010000106.1"/>
</dbReference>
<dbReference type="SUPFAM" id="SSF49373">
    <property type="entry name" value="Invasin/intimin cell-adhesion fragments"/>
    <property type="match status" value="1"/>
</dbReference>
<dbReference type="Proteomes" id="UP001319200">
    <property type="component" value="Unassembled WGS sequence"/>
</dbReference>
<evidence type="ECO:0000313" key="2">
    <source>
        <dbReference type="Proteomes" id="UP001319200"/>
    </source>
</evidence>
<dbReference type="InterPro" id="IPR008964">
    <property type="entry name" value="Invasin/intimin_cell_adhesion"/>
</dbReference>
<proteinExistence type="predicted"/>
<dbReference type="AlphaFoldDB" id="A0AAP2DSE2"/>
<dbReference type="Gene3D" id="2.60.40.1080">
    <property type="match status" value="1"/>
</dbReference>
<evidence type="ECO:0008006" key="3">
    <source>
        <dbReference type="Google" id="ProtNLM"/>
    </source>
</evidence>